<evidence type="ECO:0000256" key="5">
    <source>
        <dbReference type="ARBA" id="ARBA00023136"/>
    </source>
</evidence>
<feature type="transmembrane region" description="Helical" evidence="6">
    <location>
        <begin position="42"/>
        <end position="62"/>
    </location>
</feature>
<accession>V6IV70</accession>
<proteinExistence type="inferred from homology"/>
<feature type="transmembrane region" description="Helical" evidence="6">
    <location>
        <begin position="74"/>
        <end position="94"/>
    </location>
</feature>
<evidence type="ECO:0000256" key="1">
    <source>
        <dbReference type="ARBA" id="ARBA00004141"/>
    </source>
</evidence>
<reference evidence="7 8" key="1">
    <citation type="journal article" date="2013" name="Genome Announc.">
        <title>Genome Sequence of Sporolactobacillus laevolacticus DSM442, an Efficient Polymer-Grade D-Lactate Producer from Agricultural Waste Cottonseed as a Nitrogen Source.</title>
        <authorList>
            <person name="Wang H."/>
            <person name="Wang L."/>
            <person name="Ju J."/>
            <person name="Yu B."/>
            <person name="Ma Y."/>
        </authorList>
    </citation>
    <scope>NUCLEOTIDE SEQUENCE [LARGE SCALE GENOMIC DNA]</scope>
    <source>
        <strain evidence="7 8">DSM 442</strain>
    </source>
</reference>
<comment type="caution">
    <text evidence="7">The sequence shown here is derived from an EMBL/GenBank/DDBJ whole genome shotgun (WGS) entry which is preliminary data.</text>
</comment>
<feature type="transmembrane region" description="Helical" evidence="6">
    <location>
        <begin position="376"/>
        <end position="402"/>
    </location>
</feature>
<feature type="transmembrane region" description="Helical" evidence="6">
    <location>
        <begin position="455"/>
        <end position="471"/>
    </location>
</feature>
<evidence type="ECO:0000256" key="4">
    <source>
        <dbReference type="ARBA" id="ARBA00022989"/>
    </source>
</evidence>
<dbReference type="Pfam" id="PF02133">
    <property type="entry name" value="Transp_cyt_pur"/>
    <property type="match status" value="1"/>
</dbReference>
<dbReference type="InterPro" id="IPR001248">
    <property type="entry name" value="Pur-cyt_permease"/>
</dbReference>
<keyword evidence="3 6" id="KW-0812">Transmembrane</keyword>
<name>V6IV70_9BACL</name>
<keyword evidence="8" id="KW-1185">Reference proteome</keyword>
<feature type="transmembrane region" description="Helical" evidence="6">
    <location>
        <begin position="270"/>
        <end position="299"/>
    </location>
</feature>
<feature type="transmembrane region" description="Helical" evidence="6">
    <location>
        <begin position="229"/>
        <end position="249"/>
    </location>
</feature>
<protein>
    <submittedName>
        <fullName evidence="7">Nitrate reductase</fullName>
    </submittedName>
</protein>
<dbReference type="PANTHER" id="PTHR30618">
    <property type="entry name" value="NCS1 FAMILY PURINE/PYRIMIDINE TRANSPORTER"/>
    <property type="match status" value="1"/>
</dbReference>
<feature type="transmembrane region" description="Helical" evidence="6">
    <location>
        <begin position="162"/>
        <end position="178"/>
    </location>
</feature>
<comment type="similarity">
    <text evidence="2">Belongs to the purine-cytosine permease (2.A.39) family.</text>
</comment>
<dbReference type="PATRIC" id="fig|1395513.3.peg.2907"/>
<dbReference type="EMBL" id="AWTC01000015">
    <property type="protein sequence ID" value="EST10985.1"/>
    <property type="molecule type" value="Genomic_DNA"/>
</dbReference>
<sequence length="513" mass="55570">MMKTQVEQDGIVTLTSEAAESLKDSHMLNEDLRPTTREEHHWTAYNFSSLWIGMCICIPTYTMASGLIALGMNWWQAIVTIILGNLVVLVPILLNTHAGTKFGIPYPVFARLWFGSKGAHIPAIARAIVAAAWFGINCWYGGAAIDTLLASMTGWEHVGGHLFIAFFAFWALNVIIAYRGPEAIRKMEFWAAPVLIVLGLALLIWAITAAGGMGPMLSAPSKFQSAGQFFAIFFPALTGTIAFWATLALNIPDFGRYAKSQKAQIIGQSIALPGTMGLFAFIGVAVTSATVVIFGQAIWDPAALMSHFPPFVILIGTLGIILAALTTNVAANVVAPARAAENLWPRKITFGVGAILTGLLSLLMQPWYLVGDISNYIFVFLGGYGALLGPIDGIAIADYWLVRQRKLVLTELYSSTGRYSYASGFNMKSIYALIIGIIIPLLGLFVPGLRFLWDNAWTIGLIISGCVYGYLMRQDPSRLAEGEYESMTVIMNSSNSAKDVAAAQVVNHGPENV</sequence>
<evidence type="ECO:0000313" key="7">
    <source>
        <dbReference type="EMBL" id="EST10985.1"/>
    </source>
</evidence>
<feature type="transmembrane region" description="Helical" evidence="6">
    <location>
        <begin position="430"/>
        <end position="449"/>
    </location>
</feature>
<dbReference type="CDD" id="cd11485">
    <property type="entry name" value="SLC-NCS1sbd_YbbW-like"/>
    <property type="match status" value="1"/>
</dbReference>
<feature type="transmembrane region" description="Helical" evidence="6">
    <location>
        <begin position="311"/>
        <end position="336"/>
    </location>
</feature>
<dbReference type="GO" id="GO:0015205">
    <property type="term" value="F:nucleobase transmembrane transporter activity"/>
    <property type="evidence" value="ECO:0007669"/>
    <property type="project" value="TreeGrafter"/>
</dbReference>
<feature type="transmembrane region" description="Helical" evidence="6">
    <location>
        <begin position="348"/>
        <end position="370"/>
    </location>
</feature>
<feature type="transmembrane region" description="Helical" evidence="6">
    <location>
        <begin position="123"/>
        <end position="142"/>
    </location>
</feature>
<evidence type="ECO:0000256" key="2">
    <source>
        <dbReference type="ARBA" id="ARBA00008974"/>
    </source>
</evidence>
<dbReference type="GO" id="GO:0005886">
    <property type="term" value="C:plasma membrane"/>
    <property type="evidence" value="ECO:0007669"/>
    <property type="project" value="TreeGrafter"/>
</dbReference>
<dbReference type="PANTHER" id="PTHR30618:SF0">
    <property type="entry name" value="PURINE-URACIL PERMEASE NCS1"/>
    <property type="match status" value="1"/>
</dbReference>
<evidence type="ECO:0000256" key="3">
    <source>
        <dbReference type="ARBA" id="ARBA00022692"/>
    </source>
</evidence>
<organism evidence="7 8">
    <name type="scientific">Sporolactobacillus laevolacticus DSM 442</name>
    <dbReference type="NCBI Taxonomy" id="1395513"/>
    <lineage>
        <taxon>Bacteria</taxon>
        <taxon>Bacillati</taxon>
        <taxon>Bacillota</taxon>
        <taxon>Bacilli</taxon>
        <taxon>Bacillales</taxon>
        <taxon>Sporolactobacillaceae</taxon>
        <taxon>Sporolactobacillus</taxon>
    </lineage>
</organism>
<evidence type="ECO:0000313" key="8">
    <source>
        <dbReference type="Proteomes" id="UP000018296"/>
    </source>
</evidence>
<feature type="transmembrane region" description="Helical" evidence="6">
    <location>
        <begin position="190"/>
        <end position="209"/>
    </location>
</feature>
<comment type="subcellular location">
    <subcellularLocation>
        <location evidence="1">Membrane</location>
        <topology evidence="1">Multi-pass membrane protein</topology>
    </subcellularLocation>
</comment>
<dbReference type="Proteomes" id="UP000018296">
    <property type="component" value="Unassembled WGS sequence"/>
</dbReference>
<gene>
    <name evidence="7" type="ORF">P343_14325</name>
</gene>
<evidence type="ECO:0000256" key="6">
    <source>
        <dbReference type="SAM" id="Phobius"/>
    </source>
</evidence>
<dbReference type="Gene3D" id="1.10.4160.10">
    <property type="entry name" value="Hydantoin permease"/>
    <property type="match status" value="1"/>
</dbReference>
<dbReference type="AlphaFoldDB" id="V6IV70"/>
<keyword evidence="5 6" id="KW-0472">Membrane</keyword>
<dbReference type="InterPro" id="IPR045225">
    <property type="entry name" value="Uracil/uridine/allantoin_perm"/>
</dbReference>
<dbReference type="eggNOG" id="COG1953">
    <property type="taxonomic scope" value="Bacteria"/>
</dbReference>
<dbReference type="STRING" id="1395513.P343_14325"/>
<keyword evidence="4 6" id="KW-1133">Transmembrane helix</keyword>